<dbReference type="PANTHER" id="PTHR43391">
    <property type="entry name" value="RETINOL DEHYDROGENASE-RELATED"/>
    <property type="match status" value="1"/>
</dbReference>
<dbReference type="PRINTS" id="PR00081">
    <property type="entry name" value="GDHRDH"/>
</dbReference>
<dbReference type="Proteomes" id="UP000176273">
    <property type="component" value="Unassembled WGS sequence"/>
</dbReference>
<evidence type="ECO:0000313" key="6">
    <source>
        <dbReference type="Proteomes" id="UP000176273"/>
    </source>
</evidence>
<dbReference type="STRING" id="1798468.A2110_00450"/>
<accession>A0A1F6BLG6</accession>
<protein>
    <recommendedName>
        <fullName evidence="7">Short-chain dehydrogenase</fullName>
    </recommendedName>
</protein>
<reference evidence="5 6" key="1">
    <citation type="journal article" date="2016" name="Nat. Commun.">
        <title>Thousands of microbial genomes shed light on interconnected biogeochemical processes in an aquifer system.</title>
        <authorList>
            <person name="Anantharaman K."/>
            <person name="Brown C.T."/>
            <person name="Hug L.A."/>
            <person name="Sharon I."/>
            <person name="Castelle C.J."/>
            <person name="Probst A.J."/>
            <person name="Thomas B.C."/>
            <person name="Singh A."/>
            <person name="Wilkins M.J."/>
            <person name="Karaoz U."/>
            <person name="Brodie E.L."/>
            <person name="Williams K.H."/>
            <person name="Hubbard S.S."/>
            <person name="Banfield J.F."/>
        </authorList>
    </citation>
    <scope>NUCLEOTIDE SEQUENCE [LARGE SCALE GENOMIC DNA]</scope>
</reference>
<evidence type="ECO:0000256" key="2">
    <source>
        <dbReference type="ARBA" id="ARBA00022857"/>
    </source>
</evidence>
<dbReference type="AlphaFoldDB" id="A0A1F6BLG6"/>
<dbReference type="InterPro" id="IPR036291">
    <property type="entry name" value="NAD(P)-bd_dom_sf"/>
</dbReference>
<sequence length="224" mass="24760">MNLKEKVVVITGGTKGLGRALAEIFRERGAQVIVGANLIKDVEDQGNILTVRADVTNEADVVRLAEEVIKKFGRIDVWVNNAGIWLAHAPIEEMDMKRVHDMIEVNLFGTMYGSKAALIQMRKQGSGTIVNILSTSALQGRAYSSGYGASKFAAMGFTKSLRKEVEETNIKILAIYPGGMRTNLFDEQRPEDYGEYMDPKEVAEKIVANLEGDNPQEELIIKRA</sequence>
<evidence type="ECO:0008006" key="7">
    <source>
        <dbReference type="Google" id="ProtNLM"/>
    </source>
</evidence>
<evidence type="ECO:0000256" key="1">
    <source>
        <dbReference type="ARBA" id="ARBA00006484"/>
    </source>
</evidence>
<dbReference type="PRINTS" id="PR00080">
    <property type="entry name" value="SDRFAMILY"/>
</dbReference>
<dbReference type="EMBL" id="MFKH01000006">
    <property type="protein sequence ID" value="OGG37602.1"/>
    <property type="molecule type" value="Genomic_DNA"/>
</dbReference>
<comment type="caution">
    <text evidence="5">The sequence shown here is derived from an EMBL/GenBank/DDBJ whole genome shotgun (WGS) entry which is preliminary data.</text>
</comment>
<comment type="similarity">
    <text evidence="1 4">Belongs to the short-chain dehydrogenases/reductases (SDR) family.</text>
</comment>
<keyword evidence="3" id="KW-0560">Oxidoreductase</keyword>
<dbReference type="GO" id="GO:0016491">
    <property type="term" value="F:oxidoreductase activity"/>
    <property type="evidence" value="ECO:0007669"/>
    <property type="project" value="UniProtKB-KW"/>
</dbReference>
<dbReference type="InterPro" id="IPR020904">
    <property type="entry name" value="Sc_DH/Rdtase_CS"/>
</dbReference>
<dbReference type="SUPFAM" id="SSF51735">
    <property type="entry name" value="NAD(P)-binding Rossmann-fold domains"/>
    <property type="match status" value="1"/>
</dbReference>
<keyword evidence="2" id="KW-0521">NADP</keyword>
<dbReference type="InterPro" id="IPR002347">
    <property type="entry name" value="SDR_fam"/>
</dbReference>
<evidence type="ECO:0000256" key="4">
    <source>
        <dbReference type="RuleBase" id="RU000363"/>
    </source>
</evidence>
<dbReference type="PANTHER" id="PTHR43391:SF14">
    <property type="entry name" value="DEHYDROGENASE_REDUCTASE SDR FAMILY PROTEIN 7-LIKE"/>
    <property type="match status" value="1"/>
</dbReference>
<organism evidence="5 6">
    <name type="scientific">Candidatus Jorgensenbacteria bacterium GWA1_54_12</name>
    <dbReference type="NCBI Taxonomy" id="1798468"/>
    <lineage>
        <taxon>Bacteria</taxon>
        <taxon>Candidatus Joergenseniibacteriota</taxon>
    </lineage>
</organism>
<dbReference type="Pfam" id="PF00106">
    <property type="entry name" value="adh_short"/>
    <property type="match status" value="1"/>
</dbReference>
<proteinExistence type="inferred from homology"/>
<dbReference type="CDD" id="cd05233">
    <property type="entry name" value="SDR_c"/>
    <property type="match status" value="1"/>
</dbReference>
<evidence type="ECO:0000313" key="5">
    <source>
        <dbReference type="EMBL" id="OGG37602.1"/>
    </source>
</evidence>
<evidence type="ECO:0000256" key="3">
    <source>
        <dbReference type="ARBA" id="ARBA00023002"/>
    </source>
</evidence>
<gene>
    <name evidence="5" type="ORF">A2110_00450</name>
</gene>
<name>A0A1F6BLG6_9BACT</name>
<dbReference type="Gene3D" id="3.40.50.720">
    <property type="entry name" value="NAD(P)-binding Rossmann-like Domain"/>
    <property type="match status" value="1"/>
</dbReference>
<dbReference type="PROSITE" id="PS00061">
    <property type="entry name" value="ADH_SHORT"/>
    <property type="match status" value="1"/>
</dbReference>